<evidence type="ECO:0000256" key="3">
    <source>
        <dbReference type="ARBA" id="ARBA00022692"/>
    </source>
</evidence>
<dbReference type="InterPro" id="IPR018076">
    <property type="entry name" value="T2SS_GspF_dom"/>
</dbReference>
<evidence type="ECO:0000256" key="2">
    <source>
        <dbReference type="ARBA" id="ARBA00022475"/>
    </source>
</evidence>
<accession>A0ABN1CNL5</accession>
<evidence type="ECO:0000256" key="4">
    <source>
        <dbReference type="ARBA" id="ARBA00022989"/>
    </source>
</evidence>
<dbReference type="Pfam" id="PF00482">
    <property type="entry name" value="T2SSF"/>
    <property type="match status" value="1"/>
</dbReference>
<feature type="domain" description="Type II secretion system protein GspF" evidence="7">
    <location>
        <begin position="119"/>
        <end position="242"/>
    </location>
</feature>
<evidence type="ECO:0000313" key="9">
    <source>
        <dbReference type="Proteomes" id="UP001501706"/>
    </source>
</evidence>
<dbReference type="Gene3D" id="1.20.81.30">
    <property type="entry name" value="Type II secretion system (T2SS), domain F"/>
    <property type="match status" value="1"/>
</dbReference>
<dbReference type="PANTHER" id="PTHR35007:SF1">
    <property type="entry name" value="PILUS ASSEMBLY PROTEIN"/>
    <property type="match status" value="1"/>
</dbReference>
<keyword evidence="9" id="KW-1185">Reference proteome</keyword>
<evidence type="ECO:0000256" key="1">
    <source>
        <dbReference type="ARBA" id="ARBA00004651"/>
    </source>
</evidence>
<sequence>MSARAIDALIACAVLVCVSLLVWIACGWVRDSLVRYRAVFTETARVRMSEFFLFVDVNQLWVAHVAVVGLLAAVGGWFAQSWVFAAAGAAAGAWLPRQVARHLRTRRMRRFDAQLPDALLALASALRAGASLQAGLRQIATESEAPLAQEFALLMREQRFGVSMDQSLANLHARVPTEAASLVASALRIAADTGGNLAETLERIGATVRARLHMEGRVRALTAQGRLQARVVGILPWLLLAALHRLEPEAMQRLWTTPGGWAVLALVAALDILGLWMIARIVRIDI</sequence>
<feature type="transmembrane region" description="Helical" evidence="6">
    <location>
        <begin position="81"/>
        <end position="100"/>
    </location>
</feature>
<name>A0ABN1CNL5_9BURK</name>
<feature type="transmembrane region" description="Helical" evidence="6">
    <location>
        <begin position="258"/>
        <end position="279"/>
    </location>
</feature>
<dbReference type="PANTHER" id="PTHR35007">
    <property type="entry name" value="INTEGRAL MEMBRANE PROTEIN-RELATED"/>
    <property type="match status" value="1"/>
</dbReference>
<feature type="transmembrane region" description="Helical" evidence="6">
    <location>
        <begin position="51"/>
        <end position="75"/>
    </location>
</feature>
<keyword evidence="2" id="KW-1003">Cell membrane</keyword>
<evidence type="ECO:0000256" key="6">
    <source>
        <dbReference type="SAM" id="Phobius"/>
    </source>
</evidence>
<comment type="subcellular location">
    <subcellularLocation>
        <location evidence="1">Cell membrane</location>
        <topology evidence="1">Multi-pass membrane protein</topology>
    </subcellularLocation>
</comment>
<proteinExistence type="predicted"/>
<evidence type="ECO:0000259" key="7">
    <source>
        <dbReference type="Pfam" id="PF00482"/>
    </source>
</evidence>
<evidence type="ECO:0000313" key="8">
    <source>
        <dbReference type="EMBL" id="GAA0522756.1"/>
    </source>
</evidence>
<dbReference type="EMBL" id="BAAAEN010000022">
    <property type="protein sequence ID" value="GAA0522756.1"/>
    <property type="molecule type" value="Genomic_DNA"/>
</dbReference>
<feature type="transmembrane region" description="Helical" evidence="6">
    <location>
        <begin position="6"/>
        <end position="30"/>
    </location>
</feature>
<dbReference type="PROSITE" id="PS51257">
    <property type="entry name" value="PROKAR_LIPOPROTEIN"/>
    <property type="match status" value="1"/>
</dbReference>
<keyword evidence="4 6" id="KW-1133">Transmembrane helix</keyword>
<dbReference type="RefSeq" id="WP_343928250.1">
    <property type="nucleotide sequence ID" value="NZ_BAAAEN010000022.1"/>
</dbReference>
<keyword evidence="3 6" id="KW-0812">Transmembrane</keyword>
<organism evidence="8 9">
    <name type="scientific">Pigmentiphaga daeguensis</name>
    <dbReference type="NCBI Taxonomy" id="414049"/>
    <lineage>
        <taxon>Bacteria</taxon>
        <taxon>Pseudomonadati</taxon>
        <taxon>Pseudomonadota</taxon>
        <taxon>Betaproteobacteria</taxon>
        <taxon>Burkholderiales</taxon>
        <taxon>Alcaligenaceae</taxon>
        <taxon>Pigmentiphaga</taxon>
    </lineage>
</organism>
<dbReference type="InterPro" id="IPR042094">
    <property type="entry name" value="T2SS_GspF_sf"/>
</dbReference>
<evidence type="ECO:0000256" key="5">
    <source>
        <dbReference type="ARBA" id="ARBA00023136"/>
    </source>
</evidence>
<comment type="caution">
    <text evidence="8">The sequence shown here is derived from an EMBL/GenBank/DDBJ whole genome shotgun (WGS) entry which is preliminary data.</text>
</comment>
<protein>
    <recommendedName>
        <fullName evidence="7">Type II secretion system protein GspF domain-containing protein</fullName>
    </recommendedName>
</protein>
<feature type="transmembrane region" description="Helical" evidence="6">
    <location>
        <begin position="227"/>
        <end position="246"/>
    </location>
</feature>
<gene>
    <name evidence="8" type="ORF">GCM10009097_45320</name>
</gene>
<keyword evidence="5 6" id="KW-0472">Membrane</keyword>
<reference evidence="8 9" key="1">
    <citation type="journal article" date="2019" name="Int. J. Syst. Evol. Microbiol.">
        <title>The Global Catalogue of Microorganisms (GCM) 10K type strain sequencing project: providing services to taxonomists for standard genome sequencing and annotation.</title>
        <authorList>
            <consortium name="The Broad Institute Genomics Platform"/>
            <consortium name="The Broad Institute Genome Sequencing Center for Infectious Disease"/>
            <person name="Wu L."/>
            <person name="Ma J."/>
        </authorList>
    </citation>
    <scope>NUCLEOTIDE SEQUENCE [LARGE SCALE GENOMIC DNA]</scope>
    <source>
        <strain evidence="8 9">JCM 14330</strain>
    </source>
</reference>
<dbReference type="Proteomes" id="UP001501706">
    <property type="component" value="Unassembled WGS sequence"/>
</dbReference>